<dbReference type="Pfam" id="PF06074">
    <property type="entry name" value="Portal_Mu"/>
    <property type="match status" value="1"/>
</dbReference>
<accession>A0A1T4QYD8</accession>
<sequence>MAASTIVDMNGNPFELPDLEEQQTLGDAKLSPLRSHYSNHPSKGLTIAKIAKILLDGEHGDLIDQCELAEDMEEKDPHIQSELGKRKLALLGVDWNMIPPKNATDAEKRDTEMIEEILRDATWLDDAIFDAADAILKSFANLELKWQYADKTHYIAGAEWRDPAWFKTHPDDRNQLRIRDGSHEGLALQPFGWLSHQAKAKSGYLSRRGLVRVLAWPYLFKNYAARDLAEFLEIYGLPTRLGKYPSGASPKEKATLMRAVMSIGHNAGGVIPKGMDIEFHEAAKGGSDAYMAQINWCEKSQSKAILGGTLTSQADGKSSTNALGNVHNEVRQEIRNADLKALANTITRDIVYPMYALNGKSFSSPRRIPRFEFDITEPEDIAALAEHLPKLVGIGMEIPKSWGHEKLQIPEAKEGEPVFTVQTQAPGLQGLKRLAALKAQPEISSPEAMPGHYSAAVMQRLEGEAQPVIDAWVDQLETLLQDAEQQGLDLADVQQTLAETYPDLDEADLADLLGSAFLSAELAGRNGVKDDI</sequence>
<evidence type="ECO:0000313" key="1">
    <source>
        <dbReference type="EMBL" id="OPX57063.1"/>
    </source>
</evidence>
<evidence type="ECO:0008006" key="3">
    <source>
        <dbReference type="Google" id="ProtNLM"/>
    </source>
</evidence>
<organism evidence="1 2">
    <name type="scientific">Oceanospirillum multiglobuliferum</name>
    <dbReference type="NCBI Taxonomy" id="64969"/>
    <lineage>
        <taxon>Bacteria</taxon>
        <taxon>Pseudomonadati</taxon>
        <taxon>Pseudomonadota</taxon>
        <taxon>Gammaproteobacteria</taxon>
        <taxon>Oceanospirillales</taxon>
        <taxon>Oceanospirillaceae</taxon>
        <taxon>Oceanospirillum</taxon>
    </lineage>
</organism>
<evidence type="ECO:0000313" key="2">
    <source>
        <dbReference type="Proteomes" id="UP000191418"/>
    </source>
</evidence>
<keyword evidence="2" id="KW-1185">Reference proteome</keyword>
<dbReference type="Proteomes" id="UP000191418">
    <property type="component" value="Unassembled WGS sequence"/>
</dbReference>
<name>A0A1T4QYD8_9GAMM</name>
<dbReference type="RefSeq" id="WP_078745659.1">
    <property type="nucleotide sequence ID" value="NZ_FUXG01000013.1"/>
</dbReference>
<dbReference type="AlphaFoldDB" id="A0A1T4QYD8"/>
<proteinExistence type="predicted"/>
<dbReference type="EMBL" id="MTSM01000001">
    <property type="protein sequence ID" value="OPX57063.1"/>
    <property type="molecule type" value="Genomic_DNA"/>
</dbReference>
<protein>
    <recommendedName>
        <fullName evidence="3">Mu-like prophage FluMu protein gp29</fullName>
    </recommendedName>
</protein>
<reference evidence="1 2" key="1">
    <citation type="submission" date="2017-01" db="EMBL/GenBank/DDBJ databases">
        <title>Genome Sequencing of a Marine Spirillum, Oceanospirillum multiglobuliferum ATCC 33336, from Japan.</title>
        <authorList>
            <person name="Carney J.G."/>
            <person name="Trachtenberg A.M."/>
            <person name="Rheaume B.A."/>
            <person name="Linnane J.D."/>
            <person name="Pitts N.L."/>
            <person name="Mykles D.L."/>
            <person name="Maclea K.S."/>
        </authorList>
    </citation>
    <scope>NUCLEOTIDE SEQUENCE [LARGE SCALE GENOMIC DNA]</scope>
    <source>
        <strain evidence="1 2">ATCC 33336</strain>
    </source>
</reference>
<comment type="caution">
    <text evidence="1">The sequence shown here is derived from an EMBL/GenBank/DDBJ whole genome shotgun (WGS) entry which is preliminary data.</text>
</comment>
<dbReference type="InterPro" id="IPR009279">
    <property type="entry name" value="Portal_Mu"/>
</dbReference>
<dbReference type="OrthoDB" id="9797300at2"/>
<dbReference type="STRING" id="64969.SAMN02745127_02077"/>
<gene>
    <name evidence="1" type="ORF">BTE48_01130</name>
</gene>